<dbReference type="InterPro" id="IPR016187">
    <property type="entry name" value="CTDL_fold"/>
</dbReference>
<feature type="transmembrane region" description="Helical" evidence="8">
    <location>
        <begin position="43"/>
        <end position="63"/>
    </location>
</feature>
<keyword evidence="6 8" id="KW-0472">Membrane</keyword>
<evidence type="ECO:0000256" key="1">
    <source>
        <dbReference type="ARBA" id="ARBA00004606"/>
    </source>
</evidence>
<dbReference type="SUPFAM" id="SSF56436">
    <property type="entry name" value="C-type lectin-like"/>
    <property type="match status" value="1"/>
</dbReference>
<dbReference type="AGR" id="MGI:96877"/>
<dbReference type="InterPro" id="IPR033992">
    <property type="entry name" value="NKR-like_CTLD"/>
</dbReference>
<feature type="domain" description="C-type lectin" evidence="9">
    <location>
        <begin position="98"/>
        <end position="208"/>
    </location>
</feature>
<organism evidence="10">
    <name type="scientific">Mus musculus</name>
    <name type="common">Mouse</name>
    <dbReference type="NCBI Taxonomy" id="10090"/>
    <lineage>
        <taxon>Eukaryota</taxon>
        <taxon>Metazoa</taxon>
        <taxon>Chordata</taxon>
        <taxon>Craniata</taxon>
        <taxon>Vertebrata</taxon>
        <taxon>Euteleostomi</taxon>
        <taxon>Mammalia</taxon>
        <taxon>Eutheria</taxon>
        <taxon>Euarchontoglires</taxon>
        <taxon>Glires</taxon>
        <taxon>Rodentia</taxon>
        <taxon>Myomorpha</taxon>
        <taxon>Muroidea</taxon>
        <taxon>Muridae</taxon>
        <taxon>Murinae</taxon>
        <taxon>Mus</taxon>
        <taxon>Mus</taxon>
    </lineage>
</organism>
<dbReference type="Gene3D" id="3.10.100.10">
    <property type="entry name" value="Mannose-Binding Protein A, subunit A"/>
    <property type="match status" value="1"/>
</dbReference>
<keyword evidence="3" id="KW-0430">Lectin</keyword>
<dbReference type="InterPro" id="IPR016186">
    <property type="entry name" value="C-type_lectin-like/link_sf"/>
</dbReference>
<dbReference type="PROSITE" id="PS50041">
    <property type="entry name" value="C_TYPE_LECTIN_2"/>
    <property type="match status" value="1"/>
</dbReference>
<dbReference type="CDD" id="cd03593">
    <property type="entry name" value="CLECT_NK_receptors_like"/>
    <property type="match status" value="1"/>
</dbReference>
<dbReference type="MGI" id="MGI:96877">
    <property type="gene designation" value="Klrb1"/>
</dbReference>
<dbReference type="AlphaFoldDB" id="A0A1U9W197"/>
<dbReference type="InterPro" id="IPR001304">
    <property type="entry name" value="C-type_lectin-like"/>
</dbReference>
<gene>
    <name evidence="10 11" type="primary">Klrb1</name>
    <name evidence="10" type="synonym">Nkrp1g</name>
</gene>
<evidence type="ECO:0000256" key="6">
    <source>
        <dbReference type="ARBA" id="ARBA00023136"/>
    </source>
</evidence>
<accession>A0A1U9W197</accession>
<dbReference type="GO" id="GO:0016020">
    <property type="term" value="C:membrane"/>
    <property type="evidence" value="ECO:0007669"/>
    <property type="project" value="UniProtKB-SubCell"/>
</dbReference>
<dbReference type="PANTHER" id="PTHR46784:SF2">
    <property type="entry name" value="KILLER CELL LECTIN-LIKE RECEPTOR SUBFAMILY B MEMBER 1"/>
    <property type="match status" value="1"/>
</dbReference>
<evidence type="ECO:0000256" key="8">
    <source>
        <dbReference type="SAM" id="Phobius"/>
    </source>
</evidence>
<dbReference type="PANTHER" id="PTHR46784">
    <property type="entry name" value="KILLER CELL LECTIN-LIKE RECEPTOR SUBFAMILY B MEMBER 1"/>
    <property type="match status" value="1"/>
</dbReference>
<sequence length="214" mass="23970">MDAPVLYAELNLAETRGLRCTSAPSLPQDACQGPGWHRVALKLGCAGLIFLLMVLSVLVGFLVQKPLIEKCSVAVQENRTEPTGRSATLECPRDWHPHCDKCLFTSQTSRPWADCLVDCNLKGATLLLIQDEEELRLLQNFSKGKGQQFYIGLKYEEVDKVWKWMNGSILNTNLLQITGKDEENSCALISQTEVFSDSCSSDNHWICQKTLKHI</sequence>
<dbReference type="InterPro" id="IPR051527">
    <property type="entry name" value="KLR_subfamily_B"/>
</dbReference>
<evidence type="ECO:0000259" key="9">
    <source>
        <dbReference type="PROSITE" id="PS50041"/>
    </source>
</evidence>
<evidence type="ECO:0000256" key="4">
    <source>
        <dbReference type="ARBA" id="ARBA00022968"/>
    </source>
</evidence>
<dbReference type="Pfam" id="PF00059">
    <property type="entry name" value="Lectin_C"/>
    <property type="match status" value="1"/>
</dbReference>
<keyword evidence="4" id="KW-0735">Signal-anchor</keyword>
<keyword evidence="2 8" id="KW-0812">Transmembrane</keyword>
<keyword evidence="7" id="KW-1015">Disulfide bond</keyword>
<evidence type="ECO:0000256" key="5">
    <source>
        <dbReference type="ARBA" id="ARBA00022989"/>
    </source>
</evidence>
<dbReference type="EMBL" id="KX443628">
    <property type="protein sequence ID" value="AQY17491.1"/>
    <property type="molecule type" value="mRNA"/>
</dbReference>
<protein>
    <submittedName>
        <fullName evidence="10">NKR-P1G</fullName>
    </submittedName>
</protein>
<reference evidence="10" key="1">
    <citation type="journal article" date="2017" name="Cell">
        <title>A Viral Immunoevasin Controls Innate Immunity by Targeting the Prototypical Natural Killer Cell Receptor Family.</title>
        <authorList>
            <person name="Aguilar O.A."/>
            <person name="Berry R."/>
            <person name="Rahim M.M.A."/>
            <person name="Reichel J.J."/>
            <person name="Popovic B."/>
            <person name="Tanaka M."/>
            <person name="Fu Z."/>
            <person name="Balaji G.R."/>
            <person name="Lau T.N.H."/>
            <person name="Tu M.M."/>
            <person name="Kirkham C.L."/>
            <person name="Mahmoud A.B."/>
            <person name="Mesci A."/>
            <person name="Krmpotic A."/>
            <person name="Allan D.S.J."/>
            <person name="Makrigiannis A.P."/>
            <person name="Jonjic S."/>
            <person name="Rossjohn J."/>
            <person name="Carlyle J.R."/>
        </authorList>
    </citation>
    <scope>NUCLEOTIDE SEQUENCE</scope>
    <source>
        <strain evidence="10">FVB/N</strain>
    </source>
</reference>
<keyword evidence="5 8" id="KW-1133">Transmembrane helix</keyword>
<name>A0A1U9W197_MOUSE</name>
<evidence type="ECO:0000256" key="7">
    <source>
        <dbReference type="ARBA" id="ARBA00023157"/>
    </source>
</evidence>
<evidence type="ECO:0000313" key="11">
    <source>
        <dbReference type="MGI" id="MGI:96877"/>
    </source>
</evidence>
<evidence type="ECO:0000313" key="10">
    <source>
        <dbReference type="EMBL" id="AQY17491.1"/>
    </source>
</evidence>
<proteinExistence type="evidence at transcript level"/>
<evidence type="ECO:0000256" key="3">
    <source>
        <dbReference type="ARBA" id="ARBA00022734"/>
    </source>
</evidence>
<evidence type="ECO:0000256" key="2">
    <source>
        <dbReference type="ARBA" id="ARBA00022692"/>
    </source>
</evidence>
<comment type="subcellular location">
    <subcellularLocation>
        <location evidence="1">Membrane</location>
        <topology evidence="1">Single-pass type II membrane protein</topology>
    </subcellularLocation>
</comment>
<dbReference type="GO" id="GO:0030246">
    <property type="term" value="F:carbohydrate binding"/>
    <property type="evidence" value="ECO:0007669"/>
    <property type="project" value="UniProtKB-KW"/>
</dbReference>
<dbReference type="SMART" id="SM00034">
    <property type="entry name" value="CLECT"/>
    <property type="match status" value="1"/>
</dbReference>